<feature type="chain" id="PRO_5015970123" description="Lipoprotein" evidence="2">
    <location>
        <begin position="21"/>
        <end position="128"/>
    </location>
</feature>
<dbReference type="OrthoDB" id="6637727at2"/>
<sequence length="128" mass="14122">MKKMAILALTVLSIAGCASKYSILTQYHNQCDAANPDPEAYVGYVNCMNTMVSLDPKISRGSGTINIMAYANQLRLQVQEHKMTGTDARKELQNKYSRIKFIYSLPQQQDTPLAPSTQDAPLAPSPVK</sequence>
<evidence type="ECO:0000313" key="3">
    <source>
        <dbReference type="EMBL" id="SQI44021.1"/>
    </source>
</evidence>
<feature type="compositionally biased region" description="Polar residues" evidence="1">
    <location>
        <begin position="107"/>
        <end position="119"/>
    </location>
</feature>
<keyword evidence="2" id="KW-0732">Signal</keyword>
<reference evidence="3 4" key="1">
    <citation type="submission" date="2018-06" db="EMBL/GenBank/DDBJ databases">
        <authorList>
            <consortium name="Pathogen Informatics"/>
            <person name="Doyle S."/>
        </authorList>
    </citation>
    <scope>NUCLEOTIDE SEQUENCE [LARGE SCALE GENOMIC DNA]</scope>
    <source>
        <strain evidence="3 4">NCTC12151</strain>
    </source>
</reference>
<gene>
    <name evidence="3" type="ORF">NCTC12151_03376</name>
</gene>
<keyword evidence="4" id="KW-1185">Reference proteome</keyword>
<dbReference type="PROSITE" id="PS51257">
    <property type="entry name" value="PROKAR_LIPOPROTEIN"/>
    <property type="match status" value="1"/>
</dbReference>
<dbReference type="AlphaFoldDB" id="A0A2X4UYW3"/>
<evidence type="ECO:0008006" key="5">
    <source>
        <dbReference type="Google" id="ProtNLM"/>
    </source>
</evidence>
<dbReference type="EMBL" id="LS483470">
    <property type="protein sequence ID" value="SQI44021.1"/>
    <property type="molecule type" value="Genomic_DNA"/>
</dbReference>
<evidence type="ECO:0000256" key="1">
    <source>
        <dbReference type="SAM" id="MobiDB-lite"/>
    </source>
</evidence>
<accession>A0A2X4UYW3</accession>
<protein>
    <recommendedName>
        <fullName evidence="5">Lipoprotein</fullName>
    </recommendedName>
</protein>
<evidence type="ECO:0000313" key="4">
    <source>
        <dbReference type="Proteomes" id="UP000249005"/>
    </source>
</evidence>
<dbReference type="Proteomes" id="UP000249005">
    <property type="component" value="Chromosome 1"/>
</dbReference>
<feature type="signal peptide" evidence="2">
    <location>
        <begin position="1"/>
        <end position="20"/>
    </location>
</feature>
<evidence type="ECO:0000256" key="2">
    <source>
        <dbReference type="SAM" id="SignalP"/>
    </source>
</evidence>
<name>A0A2X4UYW3_9GAMM</name>
<dbReference type="KEGG" id="lri:NCTC12151_03376"/>
<feature type="region of interest" description="Disordered" evidence="1">
    <location>
        <begin position="107"/>
        <end position="128"/>
    </location>
</feature>
<organism evidence="3 4">
    <name type="scientific">Leminorella richardii</name>
    <dbReference type="NCBI Taxonomy" id="158841"/>
    <lineage>
        <taxon>Bacteria</taxon>
        <taxon>Pseudomonadati</taxon>
        <taxon>Pseudomonadota</taxon>
        <taxon>Gammaproteobacteria</taxon>
        <taxon>Enterobacterales</taxon>
        <taxon>Budviciaceae</taxon>
        <taxon>Leminorella</taxon>
    </lineage>
</organism>
<dbReference type="RefSeq" id="WP_145960383.1">
    <property type="nucleotide sequence ID" value="NZ_LR698987.1"/>
</dbReference>
<proteinExistence type="predicted"/>